<evidence type="ECO:0000313" key="1">
    <source>
        <dbReference type="EMBL" id="KAK6760969.1"/>
    </source>
</evidence>
<organism evidence="1 2">
    <name type="scientific">Necator americanus</name>
    <name type="common">Human hookworm</name>
    <dbReference type="NCBI Taxonomy" id="51031"/>
    <lineage>
        <taxon>Eukaryota</taxon>
        <taxon>Metazoa</taxon>
        <taxon>Ecdysozoa</taxon>
        <taxon>Nematoda</taxon>
        <taxon>Chromadorea</taxon>
        <taxon>Rhabditida</taxon>
        <taxon>Rhabditina</taxon>
        <taxon>Rhabditomorpha</taxon>
        <taxon>Strongyloidea</taxon>
        <taxon>Ancylostomatidae</taxon>
        <taxon>Bunostominae</taxon>
        <taxon>Necator</taxon>
    </lineage>
</organism>
<evidence type="ECO:0000313" key="2">
    <source>
        <dbReference type="Proteomes" id="UP001303046"/>
    </source>
</evidence>
<proteinExistence type="predicted"/>
<dbReference type="Proteomes" id="UP001303046">
    <property type="component" value="Unassembled WGS sequence"/>
</dbReference>
<keyword evidence="2" id="KW-1185">Reference proteome</keyword>
<gene>
    <name evidence="1" type="primary">Necator_chrX.g22313</name>
    <name evidence="1" type="ORF">RB195_022152</name>
</gene>
<dbReference type="EMBL" id="JAVFWL010000006">
    <property type="protein sequence ID" value="KAK6760969.1"/>
    <property type="molecule type" value="Genomic_DNA"/>
</dbReference>
<accession>A0ABR1EE44</accession>
<evidence type="ECO:0008006" key="3">
    <source>
        <dbReference type="Google" id="ProtNLM"/>
    </source>
</evidence>
<protein>
    <recommendedName>
        <fullName evidence="3">Endonuclease/exonuclease/phosphatase domain-containing protein</fullName>
    </recommendedName>
</protein>
<sequence>MNDGTLVWPFLASPSAPKTHQYHQLLLTNIRMHFMRSWRKKSSYNFVVGDFNAKLGKASEEEYRIGRCGLEDRKENGNRLAGLLSAARLSHGNSLFMKKDHRRWNGNRPMARLMRTSTTYSPTGGGVYLTSQ</sequence>
<reference evidence="1 2" key="1">
    <citation type="submission" date="2023-08" db="EMBL/GenBank/DDBJ databases">
        <title>A Necator americanus chromosomal reference genome.</title>
        <authorList>
            <person name="Ilik V."/>
            <person name="Petrzelkova K.J."/>
            <person name="Pardy F."/>
            <person name="Fuh T."/>
            <person name="Niatou-Singa F.S."/>
            <person name="Gouil Q."/>
            <person name="Baker L."/>
            <person name="Ritchie M.E."/>
            <person name="Jex A.R."/>
            <person name="Gazzola D."/>
            <person name="Li H."/>
            <person name="Toshio Fujiwara R."/>
            <person name="Zhan B."/>
            <person name="Aroian R.V."/>
            <person name="Pafco B."/>
            <person name="Schwarz E.M."/>
        </authorList>
    </citation>
    <scope>NUCLEOTIDE SEQUENCE [LARGE SCALE GENOMIC DNA]</scope>
    <source>
        <strain evidence="1 2">Aroian</strain>
        <tissue evidence="1">Whole animal</tissue>
    </source>
</reference>
<comment type="caution">
    <text evidence="1">The sequence shown here is derived from an EMBL/GenBank/DDBJ whole genome shotgun (WGS) entry which is preliminary data.</text>
</comment>
<name>A0ABR1EE44_NECAM</name>